<evidence type="ECO:0000256" key="2">
    <source>
        <dbReference type="ARBA" id="ARBA00022729"/>
    </source>
</evidence>
<dbReference type="Proteomes" id="UP000011087">
    <property type="component" value="Unassembled WGS sequence"/>
</dbReference>
<dbReference type="InterPro" id="IPR051063">
    <property type="entry name" value="PDI"/>
</dbReference>
<evidence type="ECO:0000259" key="4">
    <source>
        <dbReference type="PROSITE" id="PS51352"/>
    </source>
</evidence>
<dbReference type="Pfam" id="PF00085">
    <property type="entry name" value="Thioredoxin"/>
    <property type="match status" value="1"/>
</dbReference>
<dbReference type="OrthoDB" id="72053at2759"/>
<keyword evidence="7" id="KW-1185">Reference proteome</keyword>
<dbReference type="GO" id="GO:0003756">
    <property type="term" value="F:protein disulfide isomerase activity"/>
    <property type="evidence" value="ECO:0007669"/>
    <property type="project" value="TreeGrafter"/>
</dbReference>
<accession>L1J025</accession>
<evidence type="ECO:0000256" key="1">
    <source>
        <dbReference type="ARBA" id="ARBA00006347"/>
    </source>
</evidence>
<dbReference type="SUPFAM" id="SSF52833">
    <property type="entry name" value="Thioredoxin-like"/>
    <property type="match status" value="1"/>
</dbReference>
<sequence length="231" mass="26427">MYKGGIEEDEVALEVFLGAEALVKDSGVAGAEKIVFKKCDAYEGRNIVKMQEKGLKKFPMLYVSIEGQGMERYTREMMPEKLSEFILTKLEETTEEDVFPYSEDLITDQYPVFVKFYEKWCSRCLAMKKAFENAATRMSGRVIFMEVECSSSDLAQEFCTKHDVDGYPTLKLMGGKFTQAILFERDRNVQGFIEFLNEHIPEIVDEEENNLETESTDSVESGSIGNDRQEL</sequence>
<comment type="similarity">
    <text evidence="1">Belongs to the protein disulfide isomerase family.</text>
</comment>
<dbReference type="Gene3D" id="3.40.30.10">
    <property type="entry name" value="Glutaredoxin"/>
    <property type="match status" value="1"/>
</dbReference>
<gene>
    <name evidence="5" type="ORF">GUITHDRAFT_112488</name>
</gene>
<dbReference type="HOGENOM" id="CLU_1201801_0_0_1"/>
<name>L1J025_GUITC</name>
<dbReference type="STRING" id="905079.L1J025"/>
<evidence type="ECO:0000313" key="6">
    <source>
        <dbReference type="EnsemblProtists" id="EKX41514"/>
    </source>
</evidence>
<feature type="region of interest" description="Disordered" evidence="3">
    <location>
        <begin position="207"/>
        <end position="231"/>
    </location>
</feature>
<organism evidence="5">
    <name type="scientific">Guillardia theta (strain CCMP2712)</name>
    <name type="common">Cryptophyte</name>
    <dbReference type="NCBI Taxonomy" id="905079"/>
    <lineage>
        <taxon>Eukaryota</taxon>
        <taxon>Cryptophyceae</taxon>
        <taxon>Pyrenomonadales</taxon>
        <taxon>Geminigeraceae</taxon>
        <taxon>Guillardia</taxon>
    </lineage>
</organism>
<evidence type="ECO:0000313" key="5">
    <source>
        <dbReference type="EMBL" id="EKX41514.1"/>
    </source>
</evidence>
<dbReference type="GO" id="GO:0006457">
    <property type="term" value="P:protein folding"/>
    <property type="evidence" value="ECO:0007669"/>
    <property type="project" value="TreeGrafter"/>
</dbReference>
<dbReference type="PANTHER" id="PTHR45672">
    <property type="entry name" value="PROTEIN DISULFIDE-ISOMERASE C17H9.14C-RELATED"/>
    <property type="match status" value="1"/>
</dbReference>
<dbReference type="CDD" id="cd02961">
    <property type="entry name" value="PDI_a_family"/>
    <property type="match status" value="1"/>
</dbReference>
<feature type="compositionally biased region" description="Polar residues" evidence="3">
    <location>
        <begin position="218"/>
        <end position="231"/>
    </location>
</feature>
<dbReference type="PaxDb" id="55529-EKX41514"/>
<protein>
    <recommendedName>
        <fullName evidence="4">Thioredoxin domain-containing protein</fullName>
    </recommendedName>
</protein>
<dbReference type="InterPro" id="IPR013766">
    <property type="entry name" value="Thioredoxin_domain"/>
</dbReference>
<dbReference type="EnsemblProtists" id="EKX41514">
    <property type="protein sequence ID" value="EKX41514"/>
    <property type="gene ID" value="GUITHDRAFT_112488"/>
</dbReference>
<keyword evidence="2" id="KW-0732">Signal</keyword>
<dbReference type="GO" id="GO:0005783">
    <property type="term" value="C:endoplasmic reticulum"/>
    <property type="evidence" value="ECO:0007669"/>
    <property type="project" value="TreeGrafter"/>
</dbReference>
<dbReference type="EMBL" id="JH993023">
    <property type="protein sequence ID" value="EKX41514.1"/>
    <property type="molecule type" value="Genomic_DNA"/>
</dbReference>
<dbReference type="AlphaFoldDB" id="L1J025"/>
<dbReference type="KEGG" id="gtt:GUITHDRAFT_112488"/>
<reference evidence="7" key="2">
    <citation type="submission" date="2012-11" db="EMBL/GenBank/DDBJ databases">
        <authorList>
            <person name="Kuo A."/>
            <person name="Curtis B.A."/>
            <person name="Tanifuji G."/>
            <person name="Burki F."/>
            <person name="Gruber A."/>
            <person name="Irimia M."/>
            <person name="Maruyama S."/>
            <person name="Arias M.C."/>
            <person name="Ball S.G."/>
            <person name="Gile G.H."/>
            <person name="Hirakawa Y."/>
            <person name="Hopkins J.F."/>
            <person name="Rensing S.A."/>
            <person name="Schmutz J."/>
            <person name="Symeonidi A."/>
            <person name="Elias M."/>
            <person name="Eveleigh R.J."/>
            <person name="Herman E.K."/>
            <person name="Klute M.J."/>
            <person name="Nakayama T."/>
            <person name="Obornik M."/>
            <person name="Reyes-Prieto A."/>
            <person name="Armbrust E.V."/>
            <person name="Aves S.J."/>
            <person name="Beiko R.G."/>
            <person name="Coutinho P."/>
            <person name="Dacks J.B."/>
            <person name="Durnford D.G."/>
            <person name="Fast N.M."/>
            <person name="Green B.R."/>
            <person name="Grisdale C."/>
            <person name="Hempe F."/>
            <person name="Henrissat B."/>
            <person name="Hoppner M.P."/>
            <person name="Ishida K.-I."/>
            <person name="Kim E."/>
            <person name="Koreny L."/>
            <person name="Kroth P.G."/>
            <person name="Liu Y."/>
            <person name="Malik S.-B."/>
            <person name="Maier U.G."/>
            <person name="McRose D."/>
            <person name="Mock T."/>
            <person name="Neilson J.A."/>
            <person name="Onodera N.T."/>
            <person name="Poole A.M."/>
            <person name="Pritham E.J."/>
            <person name="Richards T.A."/>
            <person name="Rocap G."/>
            <person name="Roy S.W."/>
            <person name="Sarai C."/>
            <person name="Schaack S."/>
            <person name="Shirato S."/>
            <person name="Slamovits C.H."/>
            <person name="Spencer D.F."/>
            <person name="Suzuki S."/>
            <person name="Worden A.Z."/>
            <person name="Zauner S."/>
            <person name="Barry K."/>
            <person name="Bell C."/>
            <person name="Bharti A.K."/>
            <person name="Crow J.A."/>
            <person name="Grimwood J."/>
            <person name="Kramer R."/>
            <person name="Lindquist E."/>
            <person name="Lucas S."/>
            <person name="Salamov A."/>
            <person name="McFadden G.I."/>
            <person name="Lane C.E."/>
            <person name="Keeling P.J."/>
            <person name="Gray M.W."/>
            <person name="Grigoriev I.V."/>
            <person name="Archibald J.M."/>
        </authorList>
    </citation>
    <scope>NUCLEOTIDE SEQUENCE</scope>
    <source>
        <strain evidence="7">CCMP2712</strain>
    </source>
</reference>
<evidence type="ECO:0000313" key="7">
    <source>
        <dbReference type="Proteomes" id="UP000011087"/>
    </source>
</evidence>
<feature type="domain" description="Thioredoxin" evidence="4">
    <location>
        <begin position="76"/>
        <end position="201"/>
    </location>
</feature>
<dbReference type="RefSeq" id="XP_005828494.1">
    <property type="nucleotide sequence ID" value="XM_005828437.1"/>
</dbReference>
<dbReference type="PROSITE" id="PS51352">
    <property type="entry name" value="THIOREDOXIN_2"/>
    <property type="match status" value="1"/>
</dbReference>
<dbReference type="PANTHER" id="PTHR45672:SF3">
    <property type="entry name" value="THIOREDOXIN DOMAIN-CONTAINING PROTEIN 5"/>
    <property type="match status" value="1"/>
</dbReference>
<reference evidence="5 7" key="1">
    <citation type="journal article" date="2012" name="Nature">
        <title>Algal genomes reveal evolutionary mosaicism and the fate of nucleomorphs.</title>
        <authorList>
            <consortium name="DOE Joint Genome Institute"/>
            <person name="Curtis B.A."/>
            <person name="Tanifuji G."/>
            <person name="Burki F."/>
            <person name="Gruber A."/>
            <person name="Irimia M."/>
            <person name="Maruyama S."/>
            <person name="Arias M.C."/>
            <person name="Ball S.G."/>
            <person name="Gile G.H."/>
            <person name="Hirakawa Y."/>
            <person name="Hopkins J.F."/>
            <person name="Kuo A."/>
            <person name="Rensing S.A."/>
            <person name="Schmutz J."/>
            <person name="Symeonidi A."/>
            <person name="Elias M."/>
            <person name="Eveleigh R.J."/>
            <person name="Herman E.K."/>
            <person name="Klute M.J."/>
            <person name="Nakayama T."/>
            <person name="Obornik M."/>
            <person name="Reyes-Prieto A."/>
            <person name="Armbrust E.V."/>
            <person name="Aves S.J."/>
            <person name="Beiko R.G."/>
            <person name="Coutinho P."/>
            <person name="Dacks J.B."/>
            <person name="Durnford D.G."/>
            <person name="Fast N.M."/>
            <person name="Green B.R."/>
            <person name="Grisdale C.J."/>
            <person name="Hempel F."/>
            <person name="Henrissat B."/>
            <person name="Hoppner M.P."/>
            <person name="Ishida K."/>
            <person name="Kim E."/>
            <person name="Koreny L."/>
            <person name="Kroth P.G."/>
            <person name="Liu Y."/>
            <person name="Malik S.B."/>
            <person name="Maier U.G."/>
            <person name="McRose D."/>
            <person name="Mock T."/>
            <person name="Neilson J.A."/>
            <person name="Onodera N.T."/>
            <person name="Poole A.M."/>
            <person name="Pritham E.J."/>
            <person name="Richards T.A."/>
            <person name="Rocap G."/>
            <person name="Roy S.W."/>
            <person name="Sarai C."/>
            <person name="Schaack S."/>
            <person name="Shirato S."/>
            <person name="Slamovits C.H."/>
            <person name="Spencer D.F."/>
            <person name="Suzuki S."/>
            <person name="Worden A.Z."/>
            <person name="Zauner S."/>
            <person name="Barry K."/>
            <person name="Bell C."/>
            <person name="Bharti A.K."/>
            <person name="Crow J.A."/>
            <person name="Grimwood J."/>
            <person name="Kramer R."/>
            <person name="Lindquist E."/>
            <person name="Lucas S."/>
            <person name="Salamov A."/>
            <person name="McFadden G.I."/>
            <person name="Lane C.E."/>
            <person name="Keeling P.J."/>
            <person name="Gray M.W."/>
            <person name="Grigoriev I.V."/>
            <person name="Archibald J.M."/>
        </authorList>
    </citation>
    <scope>NUCLEOTIDE SEQUENCE</scope>
    <source>
        <strain evidence="5 7">CCMP2712</strain>
    </source>
</reference>
<dbReference type="InterPro" id="IPR036249">
    <property type="entry name" value="Thioredoxin-like_sf"/>
</dbReference>
<feature type="compositionally biased region" description="Acidic residues" evidence="3">
    <location>
        <begin position="207"/>
        <end position="217"/>
    </location>
</feature>
<dbReference type="GeneID" id="17298129"/>
<reference evidence="6" key="3">
    <citation type="submission" date="2016-03" db="UniProtKB">
        <authorList>
            <consortium name="EnsemblProtists"/>
        </authorList>
    </citation>
    <scope>IDENTIFICATION</scope>
</reference>
<evidence type="ECO:0000256" key="3">
    <source>
        <dbReference type="SAM" id="MobiDB-lite"/>
    </source>
</evidence>
<proteinExistence type="inferred from homology"/>